<dbReference type="GO" id="GO:0061723">
    <property type="term" value="P:glycophagy"/>
    <property type="evidence" value="ECO:0007669"/>
    <property type="project" value="TreeGrafter"/>
</dbReference>
<proteinExistence type="inferred from homology"/>
<dbReference type="EMBL" id="NWUJ01000008">
    <property type="protein sequence ID" value="PFH33375.1"/>
    <property type="molecule type" value="Genomic_DNA"/>
</dbReference>
<dbReference type="GO" id="GO:0034045">
    <property type="term" value="C:phagophore assembly site membrane"/>
    <property type="evidence" value="ECO:0007669"/>
    <property type="project" value="TreeGrafter"/>
</dbReference>
<comment type="subunit">
    <text evidence="4">Forms a conjugate with ATG5.</text>
</comment>
<accession>A0A2A9M5Y9</accession>
<dbReference type="GeneID" id="40312518"/>
<dbReference type="PANTHER" id="PTHR13385:SF0">
    <property type="entry name" value="UBIQUITIN-LIKE PROTEIN ATG12"/>
    <property type="match status" value="1"/>
</dbReference>
<dbReference type="PANTHER" id="PTHR13385">
    <property type="entry name" value="AUTOPHAGY PROTEIN 12"/>
    <property type="match status" value="1"/>
</dbReference>
<dbReference type="GO" id="GO:0000045">
    <property type="term" value="P:autophagosome assembly"/>
    <property type="evidence" value="ECO:0007669"/>
    <property type="project" value="InterPro"/>
</dbReference>
<dbReference type="AlphaFoldDB" id="A0A2A9M5Y9"/>
<evidence type="ECO:0000313" key="5">
    <source>
        <dbReference type="EMBL" id="PFH33375.1"/>
    </source>
</evidence>
<keyword evidence="3 4" id="KW-0072">Autophagy</keyword>
<keyword evidence="6" id="KW-1185">Reference proteome</keyword>
<evidence type="ECO:0000313" key="6">
    <source>
        <dbReference type="Proteomes" id="UP000224006"/>
    </source>
</evidence>
<keyword evidence="2 4" id="KW-0833">Ubl conjugation pathway</keyword>
<dbReference type="STRING" id="94643.A0A2A9M5Y9"/>
<dbReference type="GO" id="GO:0097352">
    <property type="term" value="P:autophagosome maturation"/>
    <property type="evidence" value="ECO:0007669"/>
    <property type="project" value="TreeGrafter"/>
</dbReference>
<evidence type="ECO:0000256" key="1">
    <source>
        <dbReference type="ARBA" id="ARBA00022499"/>
    </source>
</evidence>
<dbReference type="Proteomes" id="UP000224006">
    <property type="component" value="Chromosome VII"/>
</dbReference>
<comment type="caution">
    <text evidence="5">The sequence shown here is derived from an EMBL/GenBank/DDBJ whole genome shotgun (WGS) entry which is preliminary data.</text>
</comment>
<dbReference type="GO" id="GO:0019776">
    <property type="term" value="F:Atg8-family ligase activity"/>
    <property type="evidence" value="ECO:0007669"/>
    <property type="project" value="TreeGrafter"/>
</dbReference>
<organism evidence="5 6">
    <name type="scientific">Besnoitia besnoiti</name>
    <name type="common">Apicomplexan protozoan</name>
    <dbReference type="NCBI Taxonomy" id="94643"/>
    <lineage>
        <taxon>Eukaryota</taxon>
        <taxon>Sar</taxon>
        <taxon>Alveolata</taxon>
        <taxon>Apicomplexa</taxon>
        <taxon>Conoidasida</taxon>
        <taxon>Coccidia</taxon>
        <taxon>Eucoccidiorida</taxon>
        <taxon>Eimeriorina</taxon>
        <taxon>Sarcocystidae</taxon>
        <taxon>Besnoitia</taxon>
    </lineage>
</organism>
<dbReference type="InterPro" id="IPR007242">
    <property type="entry name" value="Atg12"/>
</dbReference>
<dbReference type="SUPFAM" id="SSF54236">
    <property type="entry name" value="Ubiquitin-like"/>
    <property type="match status" value="1"/>
</dbReference>
<sequence>MSTSVSPSTAVTRLDSGAEVRICLMNVGGAARLRVSRFKVDAYQRFDAVIGFLKKALKKDLLYVYVNNFIQPQPDEFVADLFEVSGSLAGLVVSVSA</sequence>
<protein>
    <recommendedName>
        <fullName evidence="4">Ubiquitin-like protein ATG12</fullName>
    </recommendedName>
</protein>
<dbReference type="GO" id="GO:0000421">
    <property type="term" value="C:autophagosome membrane"/>
    <property type="evidence" value="ECO:0007669"/>
    <property type="project" value="TreeGrafter"/>
</dbReference>
<evidence type="ECO:0000256" key="2">
    <source>
        <dbReference type="ARBA" id="ARBA00022786"/>
    </source>
</evidence>
<dbReference type="OrthoDB" id="349020at2759"/>
<name>A0A2A9M5Y9_BESBE</name>
<dbReference type="RefSeq" id="XP_029217384.1">
    <property type="nucleotide sequence ID" value="XM_029365953.1"/>
</dbReference>
<dbReference type="KEGG" id="bbes:BESB_075920"/>
<dbReference type="VEuPathDB" id="ToxoDB:BESB_075920"/>
<evidence type="ECO:0000256" key="4">
    <source>
        <dbReference type="RuleBase" id="RU361201"/>
    </source>
</evidence>
<dbReference type="GO" id="GO:0034274">
    <property type="term" value="C:Atg12-Atg5-Atg16 complex"/>
    <property type="evidence" value="ECO:0007669"/>
    <property type="project" value="TreeGrafter"/>
</dbReference>
<gene>
    <name evidence="5" type="ORF">BESB_075920</name>
</gene>
<evidence type="ECO:0000256" key="3">
    <source>
        <dbReference type="ARBA" id="ARBA00023006"/>
    </source>
</evidence>
<dbReference type="InterPro" id="IPR029071">
    <property type="entry name" value="Ubiquitin-like_domsf"/>
</dbReference>
<keyword evidence="1 4" id="KW-1017">Isopeptide bond</keyword>
<dbReference type="GO" id="GO:0000422">
    <property type="term" value="P:autophagy of mitochondrion"/>
    <property type="evidence" value="ECO:0007669"/>
    <property type="project" value="TreeGrafter"/>
</dbReference>
<dbReference type="Pfam" id="PF04110">
    <property type="entry name" value="APG12"/>
    <property type="match status" value="1"/>
</dbReference>
<reference evidence="5 6" key="1">
    <citation type="submission" date="2017-09" db="EMBL/GenBank/DDBJ databases">
        <title>Genome sequencing of Besnoitia besnoiti strain Bb-Ger1.</title>
        <authorList>
            <person name="Schares G."/>
            <person name="Venepally P."/>
            <person name="Lorenzi H.A."/>
        </authorList>
    </citation>
    <scope>NUCLEOTIDE SEQUENCE [LARGE SCALE GENOMIC DNA]</scope>
    <source>
        <strain evidence="5 6">Bb-Ger1</strain>
    </source>
</reference>
<dbReference type="Gene3D" id="3.10.20.90">
    <property type="entry name" value="Phosphatidylinositol 3-kinase Catalytic Subunit, Chain A, domain 1"/>
    <property type="match status" value="1"/>
</dbReference>
<comment type="similarity">
    <text evidence="4">Belongs to the ATG12 family.</text>
</comment>
<dbReference type="GO" id="GO:0034727">
    <property type="term" value="P:piecemeal microautophagy of the nucleus"/>
    <property type="evidence" value="ECO:0007669"/>
    <property type="project" value="TreeGrafter"/>
</dbReference>